<organism evidence="2 3">
    <name type="scientific">Galerina marginata (strain CBS 339.88)</name>
    <dbReference type="NCBI Taxonomy" id="685588"/>
    <lineage>
        <taxon>Eukaryota</taxon>
        <taxon>Fungi</taxon>
        <taxon>Dikarya</taxon>
        <taxon>Basidiomycota</taxon>
        <taxon>Agaricomycotina</taxon>
        <taxon>Agaricomycetes</taxon>
        <taxon>Agaricomycetidae</taxon>
        <taxon>Agaricales</taxon>
        <taxon>Agaricineae</taxon>
        <taxon>Strophariaceae</taxon>
        <taxon>Galerina</taxon>
    </lineage>
</organism>
<evidence type="ECO:0000313" key="3">
    <source>
        <dbReference type="Proteomes" id="UP000027222"/>
    </source>
</evidence>
<feature type="compositionally biased region" description="Low complexity" evidence="1">
    <location>
        <begin position="546"/>
        <end position="587"/>
    </location>
</feature>
<dbReference type="Proteomes" id="UP000027222">
    <property type="component" value="Unassembled WGS sequence"/>
</dbReference>
<protein>
    <submittedName>
        <fullName evidence="2">Uncharacterized protein</fullName>
    </submittedName>
</protein>
<feature type="region of interest" description="Disordered" evidence="1">
    <location>
        <begin position="57"/>
        <end position="77"/>
    </location>
</feature>
<dbReference type="HOGENOM" id="CLU_428957_0_0_1"/>
<feature type="compositionally biased region" description="Polar residues" evidence="1">
    <location>
        <begin position="1"/>
        <end position="11"/>
    </location>
</feature>
<dbReference type="OrthoDB" id="10677436at2759"/>
<proteinExistence type="predicted"/>
<feature type="region of interest" description="Disordered" evidence="1">
    <location>
        <begin position="276"/>
        <end position="320"/>
    </location>
</feature>
<dbReference type="EMBL" id="KL142382">
    <property type="protein sequence ID" value="KDR74718.1"/>
    <property type="molecule type" value="Genomic_DNA"/>
</dbReference>
<sequence length="638" mass="68003">MLTSLVQQGSRRNPRFLDRKPMGIRRPAKRAIEVLDRAFHDIQIQIRIECLKRPPSRIAKRRSRLSRNSSSQHDYTASRLLTMQIKDTSSHSSSNGVERPALIINRSSRGFVGPAPASVPAVRSFNGGEGAPTTGNSISVSGEGVRINHSVCNGGEGALPSGNAVSASGNGINRSFVAAASNAMDTAPDTGARNANASDLHPRLSACAVRRESFNRDFYVIVALYDRPPLDAIQLAGSRFFTIRHFAEFQPALGCYTAAANYNVAGGNGVIQVTHPPASLGSAPQQSGQLRANQRPPPSSPISISSTESSPVNPGTWSQPIYVASNAPTPVLRPPPTRRTAPNLDNYFLRVPRVRNHSRAQREVTPTPALPVLRLRPFPMPAPSPTFGLSPAPAATTAPVAPTSLIANNAVLAPDSSEDSDSDSTAAGKKGKKPAHKTRAKGKGKQPAHKATAIKRKVEVFGDSSDDDIAPTPVNRYVRPFRPLFSDGYSTGDFFTSDRAPDDFASSQRQPSLIERLEPLMNMPLSELQRRSDTRRAARVSNNEMTTASTSTASTSSNQASAAIASASSNQASTSTASTSSNQPSTSATITLPLQASTSAASQSTFAALNAAIESDYDVTDFEPESLEEILRFLEADD</sequence>
<gene>
    <name evidence="2" type="ORF">GALMADRAFT_211696</name>
</gene>
<feature type="compositionally biased region" description="Basic residues" evidence="1">
    <location>
        <begin position="429"/>
        <end position="452"/>
    </location>
</feature>
<feature type="region of interest" description="Disordered" evidence="1">
    <location>
        <begin position="526"/>
        <end position="587"/>
    </location>
</feature>
<dbReference type="AlphaFoldDB" id="A0A067T6S4"/>
<feature type="region of interest" description="Disordered" evidence="1">
    <location>
        <begin position="413"/>
        <end position="452"/>
    </location>
</feature>
<evidence type="ECO:0000313" key="2">
    <source>
        <dbReference type="EMBL" id="KDR74718.1"/>
    </source>
</evidence>
<keyword evidence="3" id="KW-1185">Reference proteome</keyword>
<feature type="compositionally biased region" description="Low complexity" evidence="1">
    <location>
        <begin position="301"/>
        <end position="311"/>
    </location>
</feature>
<accession>A0A067T6S4</accession>
<name>A0A067T6S4_GALM3</name>
<evidence type="ECO:0000256" key="1">
    <source>
        <dbReference type="SAM" id="MobiDB-lite"/>
    </source>
</evidence>
<reference evidence="3" key="1">
    <citation type="journal article" date="2014" name="Proc. Natl. Acad. Sci. U.S.A.">
        <title>Extensive sampling of basidiomycete genomes demonstrates inadequacy of the white-rot/brown-rot paradigm for wood decay fungi.</title>
        <authorList>
            <person name="Riley R."/>
            <person name="Salamov A.A."/>
            <person name="Brown D.W."/>
            <person name="Nagy L.G."/>
            <person name="Floudas D."/>
            <person name="Held B.W."/>
            <person name="Levasseur A."/>
            <person name="Lombard V."/>
            <person name="Morin E."/>
            <person name="Otillar R."/>
            <person name="Lindquist E.A."/>
            <person name="Sun H."/>
            <person name="LaButti K.M."/>
            <person name="Schmutz J."/>
            <person name="Jabbour D."/>
            <person name="Luo H."/>
            <person name="Baker S.E."/>
            <person name="Pisabarro A.G."/>
            <person name="Walton J.D."/>
            <person name="Blanchette R.A."/>
            <person name="Henrissat B."/>
            <person name="Martin F."/>
            <person name="Cullen D."/>
            <person name="Hibbett D.S."/>
            <person name="Grigoriev I.V."/>
        </authorList>
    </citation>
    <scope>NUCLEOTIDE SEQUENCE [LARGE SCALE GENOMIC DNA]</scope>
    <source>
        <strain evidence="3">CBS 339.88</strain>
    </source>
</reference>
<feature type="region of interest" description="Disordered" evidence="1">
    <location>
        <begin position="1"/>
        <end position="22"/>
    </location>
</feature>
<feature type="compositionally biased region" description="Polar residues" evidence="1">
    <location>
        <begin position="282"/>
        <end position="292"/>
    </location>
</feature>